<name>A0ABW5EDQ4_9GAMM</name>
<dbReference type="GO" id="GO:0008168">
    <property type="term" value="F:methyltransferase activity"/>
    <property type="evidence" value="ECO:0007669"/>
    <property type="project" value="UniProtKB-KW"/>
</dbReference>
<evidence type="ECO:0000256" key="3">
    <source>
        <dbReference type="ARBA" id="ARBA00022691"/>
    </source>
</evidence>
<proteinExistence type="predicted"/>
<reference evidence="7" key="1">
    <citation type="journal article" date="2019" name="Int. J. Syst. Evol. Microbiol.">
        <title>The Global Catalogue of Microorganisms (GCM) 10K type strain sequencing project: providing services to taxonomists for standard genome sequencing and annotation.</title>
        <authorList>
            <consortium name="The Broad Institute Genomics Platform"/>
            <consortium name="The Broad Institute Genome Sequencing Center for Infectious Disease"/>
            <person name="Wu L."/>
            <person name="Ma J."/>
        </authorList>
    </citation>
    <scope>NUCLEOTIDE SEQUENCE [LARGE SCALE GENOMIC DNA]</scope>
    <source>
        <strain evidence="7">KCTC 12848</strain>
    </source>
</reference>
<sequence length="326" mass="34988">MNQSSEFQALCNLICAHTVARCIHMIAELGVADVLDDEPASAAALADAAGMNADALDRMLRLLAANGVFVREGDGYMHTPMSVLLRSDHSRSLRPFARMIGMPAIWRGVTDLEHAARTGMPALNQAQMISYLADHPAESSLFNQAMTSKSADAVAAVVETYDFGAFDRIADIGGGRGHLLQAILERTAATGILFDLPQVIDDAAGIDPRQIQLVGGDFFRDPLPVADAYILMDILHGWADDRAADILSGIHRSIPPHGRVFVIETLVSGSPGPHFGKTLDIMMLAVTGGRERTGAEYGKLLESTGFYLERVTPTESQYSIVEAAVA</sequence>
<dbReference type="PIRSF" id="PIRSF005739">
    <property type="entry name" value="O-mtase"/>
    <property type="match status" value="1"/>
</dbReference>
<dbReference type="EMBL" id="JBHUJD010000021">
    <property type="protein sequence ID" value="MFD2311678.1"/>
    <property type="molecule type" value="Genomic_DNA"/>
</dbReference>
<dbReference type="InterPro" id="IPR036388">
    <property type="entry name" value="WH-like_DNA-bd_sf"/>
</dbReference>
<dbReference type="PANTHER" id="PTHR43712">
    <property type="entry name" value="PUTATIVE (AFU_ORTHOLOGUE AFUA_4G14580)-RELATED"/>
    <property type="match status" value="1"/>
</dbReference>
<keyword evidence="1 6" id="KW-0489">Methyltransferase</keyword>
<dbReference type="SUPFAM" id="SSF53335">
    <property type="entry name" value="S-adenosyl-L-methionine-dependent methyltransferases"/>
    <property type="match status" value="1"/>
</dbReference>
<keyword evidence="7" id="KW-1185">Reference proteome</keyword>
<dbReference type="RefSeq" id="WP_265721323.1">
    <property type="nucleotide sequence ID" value="NZ_JAPIVK010000010.1"/>
</dbReference>
<dbReference type="InterPro" id="IPR036390">
    <property type="entry name" value="WH_DNA-bd_sf"/>
</dbReference>
<dbReference type="GO" id="GO:0032259">
    <property type="term" value="P:methylation"/>
    <property type="evidence" value="ECO:0007669"/>
    <property type="project" value="UniProtKB-KW"/>
</dbReference>
<dbReference type="Pfam" id="PF00891">
    <property type="entry name" value="Methyltransf_2"/>
    <property type="match status" value="1"/>
</dbReference>
<evidence type="ECO:0000259" key="4">
    <source>
        <dbReference type="Pfam" id="PF00891"/>
    </source>
</evidence>
<keyword evidence="2" id="KW-0808">Transferase</keyword>
<dbReference type="CDD" id="cd02440">
    <property type="entry name" value="AdoMet_MTases"/>
    <property type="match status" value="1"/>
</dbReference>
<feature type="domain" description="O-methyltransferase C-terminal" evidence="4">
    <location>
        <begin position="128"/>
        <end position="306"/>
    </location>
</feature>
<evidence type="ECO:0000256" key="2">
    <source>
        <dbReference type="ARBA" id="ARBA00022679"/>
    </source>
</evidence>
<protein>
    <submittedName>
        <fullName evidence="6">Methyltransferase</fullName>
    </submittedName>
</protein>
<dbReference type="InterPro" id="IPR001077">
    <property type="entry name" value="COMT_C"/>
</dbReference>
<dbReference type="SUPFAM" id="SSF46785">
    <property type="entry name" value="Winged helix' DNA-binding domain"/>
    <property type="match status" value="1"/>
</dbReference>
<keyword evidence="3" id="KW-0949">S-adenosyl-L-methionine</keyword>
<gene>
    <name evidence="6" type="ORF">ACFSKX_14720</name>
</gene>
<evidence type="ECO:0000313" key="7">
    <source>
        <dbReference type="Proteomes" id="UP001597425"/>
    </source>
</evidence>
<dbReference type="PROSITE" id="PS51683">
    <property type="entry name" value="SAM_OMT_II"/>
    <property type="match status" value="1"/>
</dbReference>
<accession>A0ABW5EDQ4</accession>
<dbReference type="PANTHER" id="PTHR43712:SF2">
    <property type="entry name" value="O-METHYLTRANSFERASE CICE"/>
    <property type="match status" value="1"/>
</dbReference>
<feature type="domain" description="O-methyltransferase dimerisation" evidence="5">
    <location>
        <begin position="12"/>
        <end position="85"/>
    </location>
</feature>
<dbReference type="Gene3D" id="3.40.50.150">
    <property type="entry name" value="Vaccinia Virus protein VP39"/>
    <property type="match status" value="1"/>
</dbReference>
<evidence type="ECO:0000313" key="6">
    <source>
        <dbReference type="EMBL" id="MFD2311678.1"/>
    </source>
</evidence>
<comment type="caution">
    <text evidence="6">The sequence shown here is derived from an EMBL/GenBank/DDBJ whole genome shotgun (WGS) entry which is preliminary data.</text>
</comment>
<dbReference type="InterPro" id="IPR029063">
    <property type="entry name" value="SAM-dependent_MTases_sf"/>
</dbReference>
<dbReference type="InterPro" id="IPR012967">
    <property type="entry name" value="COMT_dimerisation"/>
</dbReference>
<organism evidence="6 7">
    <name type="scientific">Microbulbifer halophilus</name>
    <dbReference type="NCBI Taxonomy" id="453963"/>
    <lineage>
        <taxon>Bacteria</taxon>
        <taxon>Pseudomonadati</taxon>
        <taxon>Pseudomonadota</taxon>
        <taxon>Gammaproteobacteria</taxon>
        <taxon>Cellvibrionales</taxon>
        <taxon>Microbulbiferaceae</taxon>
        <taxon>Microbulbifer</taxon>
    </lineage>
</organism>
<dbReference type="Pfam" id="PF08100">
    <property type="entry name" value="Dimerisation"/>
    <property type="match status" value="1"/>
</dbReference>
<dbReference type="Proteomes" id="UP001597425">
    <property type="component" value="Unassembled WGS sequence"/>
</dbReference>
<evidence type="ECO:0000259" key="5">
    <source>
        <dbReference type="Pfam" id="PF08100"/>
    </source>
</evidence>
<evidence type="ECO:0000256" key="1">
    <source>
        <dbReference type="ARBA" id="ARBA00022603"/>
    </source>
</evidence>
<dbReference type="Gene3D" id="1.10.10.10">
    <property type="entry name" value="Winged helix-like DNA-binding domain superfamily/Winged helix DNA-binding domain"/>
    <property type="match status" value="1"/>
</dbReference>
<dbReference type="InterPro" id="IPR016461">
    <property type="entry name" value="COMT-like"/>
</dbReference>